<keyword evidence="3" id="KW-1185">Reference proteome</keyword>
<name>A0A395HDH8_9EURO</name>
<evidence type="ECO:0000313" key="2">
    <source>
        <dbReference type="EMBL" id="RAL05523.1"/>
    </source>
</evidence>
<feature type="region of interest" description="Disordered" evidence="1">
    <location>
        <begin position="1"/>
        <end position="22"/>
    </location>
</feature>
<accession>A0A395HDH8</accession>
<dbReference type="VEuPathDB" id="FungiDB:BO80DRAFT_421548"/>
<evidence type="ECO:0000256" key="1">
    <source>
        <dbReference type="SAM" id="MobiDB-lite"/>
    </source>
</evidence>
<dbReference type="EMBL" id="KZ824421">
    <property type="protein sequence ID" value="RAL05523.1"/>
    <property type="molecule type" value="Genomic_DNA"/>
</dbReference>
<dbReference type="Proteomes" id="UP000249402">
    <property type="component" value="Unassembled WGS sequence"/>
</dbReference>
<sequence length="51" mass="5609">MSQTACPVGDGRSEAPDMPSMETDTIIVGMSPSACYRRGWIFHFPWSVLSC</sequence>
<proteinExistence type="predicted"/>
<dbReference type="AlphaFoldDB" id="A0A395HDH8"/>
<dbReference type="RefSeq" id="XP_025579850.1">
    <property type="nucleotide sequence ID" value="XM_025718630.1"/>
</dbReference>
<protein>
    <submittedName>
        <fullName evidence="2">Uncharacterized protein</fullName>
    </submittedName>
</protein>
<evidence type="ECO:0000313" key="3">
    <source>
        <dbReference type="Proteomes" id="UP000249402"/>
    </source>
</evidence>
<organism evidence="2 3">
    <name type="scientific">Aspergillus ibericus CBS 121593</name>
    <dbReference type="NCBI Taxonomy" id="1448316"/>
    <lineage>
        <taxon>Eukaryota</taxon>
        <taxon>Fungi</taxon>
        <taxon>Dikarya</taxon>
        <taxon>Ascomycota</taxon>
        <taxon>Pezizomycotina</taxon>
        <taxon>Eurotiomycetes</taxon>
        <taxon>Eurotiomycetidae</taxon>
        <taxon>Eurotiales</taxon>
        <taxon>Aspergillaceae</taxon>
        <taxon>Aspergillus</taxon>
        <taxon>Aspergillus subgen. Circumdati</taxon>
    </lineage>
</organism>
<reference evidence="2 3" key="1">
    <citation type="submission" date="2018-02" db="EMBL/GenBank/DDBJ databases">
        <title>The genomes of Aspergillus section Nigri reveals drivers in fungal speciation.</title>
        <authorList>
            <consortium name="DOE Joint Genome Institute"/>
            <person name="Vesth T.C."/>
            <person name="Nybo J."/>
            <person name="Theobald S."/>
            <person name="Brandl J."/>
            <person name="Frisvad J.C."/>
            <person name="Nielsen K.F."/>
            <person name="Lyhne E.K."/>
            <person name="Kogle M.E."/>
            <person name="Kuo A."/>
            <person name="Riley R."/>
            <person name="Clum A."/>
            <person name="Nolan M."/>
            <person name="Lipzen A."/>
            <person name="Salamov A."/>
            <person name="Henrissat B."/>
            <person name="Wiebenga A."/>
            <person name="De vries R.P."/>
            <person name="Grigoriev I.V."/>
            <person name="Mortensen U.H."/>
            <person name="Andersen M.R."/>
            <person name="Baker S.E."/>
        </authorList>
    </citation>
    <scope>NUCLEOTIDE SEQUENCE [LARGE SCALE GENOMIC DNA]</scope>
    <source>
        <strain evidence="2 3">CBS 121593</strain>
    </source>
</reference>
<gene>
    <name evidence="2" type="ORF">BO80DRAFT_421548</name>
</gene>
<dbReference type="GeneID" id="37223495"/>